<proteinExistence type="predicted"/>
<dbReference type="Gene3D" id="3.90.320.10">
    <property type="match status" value="1"/>
</dbReference>
<evidence type="ECO:0000259" key="1">
    <source>
        <dbReference type="Pfam" id="PF11074"/>
    </source>
</evidence>
<dbReference type="InterPro" id="IPR011604">
    <property type="entry name" value="PDDEXK-like_dom_sf"/>
</dbReference>
<name>A0AAE7BDK5_9BACT</name>
<keyword evidence="3" id="KW-1185">Reference proteome</keyword>
<accession>A0AAE7BDK5</accession>
<gene>
    <name evidence="2" type="ORF">ADFLV_1465</name>
</gene>
<organism evidence="2 3">
    <name type="scientific">Arcobacter defluvii</name>
    <dbReference type="NCBI Taxonomy" id="873191"/>
    <lineage>
        <taxon>Bacteria</taxon>
        <taxon>Pseudomonadati</taxon>
        <taxon>Campylobacterota</taxon>
        <taxon>Epsilonproteobacteria</taxon>
        <taxon>Campylobacterales</taxon>
        <taxon>Arcobacteraceae</taxon>
        <taxon>Arcobacter</taxon>
    </lineage>
</organism>
<evidence type="ECO:0000313" key="2">
    <source>
        <dbReference type="EMBL" id="QKF77490.1"/>
    </source>
</evidence>
<sequence length="491" mass="57215">MPLSKSQYIRGLQCHKSLWLYKNKPELRDTPNQAQESLFNTGFDVGDLAKQLFPNGIEIEFDSSNFDGMITKTKELINNGCEVIYEATFKENGIFAMADILVKNADSWDIYEVKASTNVKEYHLNDASVQWYCLSKSIKLNKVYIVHINNSYERNGTLDIKNLFSIVDITEEVQNRQYQIPFNIEQMDLMLKDDIPNIDIGTHCSNPYSCDFESHCWKHISYPSVFNLYWMNSSKKFEMYYKGIINYEDIPFDFALNTTQKLQVETSKSNEPYIDKSIIKDFIETVKFPINFFDFETFQNAIPRFDGQRPYMQIPFQYSLHILHEDGTLEHKEFLGDENSDPRDALINQMLNDITPNGSIMAYNQAFEITRIKELANYNIEKKDELLTLVDRFVDLIVPFRGRGYYHPNFNGSFSIKSVLPAMFPNNDELNYKKLGSIQNGGDAMDTFANLYLLKDKSKRDEIRKDLLAYCHLDTLAMVKIFEKLKEIIKN</sequence>
<dbReference type="Pfam" id="PF11074">
    <property type="entry name" value="DUF2779"/>
    <property type="match status" value="1"/>
</dbReference>
<feature type="domain" description="DUF2779" evidence="1">
    <location>
        <begin position="292"/>
        <end position="415"/>
    </location>
</feature>
<dbReference type="Proteomes" id="UP000503313">
    <property type="component" value="Chromosome"/>
</dbReference>
<dbReference type="KEGG" id="adz:ADFLV_1465"/>
<protein>
    <submittedName>
        <fullName evidence="2">DUF2779 domain-containing protein</fullName>
    </submittedName>
</protein>
<dbReference type="AlphaFoldDB" id="A0AAE7BDK5"/>
<dbReference type="InterPro" id="IPR021301">
    <property type="entry name" value="DUF2779"/>
</dbReference>
<dbReference type="RefSeq" id="WP_129011552.1">
    <property type="nucleotide sequence ID" value="NZ_CP053835.1"/>
</dbReference>
<evidence type="ECO:0000313" key="3">
    <source>
        <dbReference type="Proteomes" id="UP000503313"/>
    </source>
</evidence>
<reference evidence="2 3" key="1">
    <citation type="submission" date="2020-05" db="EMBL/GenBank/DDBJ databases">
        <title>Complete genome sequencing of Campylobacter and Arcobacter type strains.</title>
        <authorList>
            <person name="Miller W.G."/>
            <person name="Yee E."/>
        </authorList>
    </citation>
    <scope>NUCLEOTIDE SEQUENCE [LARGE SCALE GENOMIC DNA]</scope>
    <source>
        <strain evidence="2 3">LMG 25694</strain>
    </source>
</reference>
<dbReference type="EMBL" id="CP053835">
    <property type="protein sequence ID" value="QKF77490.1"/>
    <property type="molecule type" value="Genomic_DNA"/>
</dbReference>